<proteinExistence type="predicted"/>
<evidence type="ECO:0000313" key="1">
    <source>
        <dbReference type="EMBL" id="AFR08964.1"/>
    </source>
</evidence>
<dbReference type="Proteomes" id="UP000003779">
    <property type="component" value="Chromosome"/>
</dbReference>
<gene>
    <name evidence="1" type="ordered locus">B005_5532</name>
</gene>
<name>J7LDP6_NOCAA</name>
<dbReference type="KEGG" id="nal:B005_5532"/>
<dbReference type="EMBL" id="CP003788">
    <property type="protein sequence ID" value="AFR08964.1"/>
    <property type="molecule type" value="Genomic_DNA"/>
</dbReference>
<protein>
    <submittedName>
        <fullName evidence="1">Uncharacterized protein</fullName>
    </submittedName>
</protein>
<reference evidence="1 2" key="1">
    <citation type="journal article" date="2012" name="J. Bacteriol.">
        <title>Whole-Genome Sequence of Nocardiopsis alba Strain ATCC BAA-2165, Associated with Honeybees.</title>
        <authorList>
            <person name="Qiao J."/>
            <person name="Chen L."/>
            <person name="Li Y."/>
            <person name="Wang J."/>
            <person name="Zhang W."/>
            <person name="Chen S."/>
        </authorList>
    </citation>
    <scope>NUCLEOTIDE SEQUENCE [LARGE SCALE GENOMIC DNA]</scope>
    <source>
        <strain evidence="2">ATCC BAA-2165 / BE74</strain>
    </source>
</reference>
<accession>J7LDP6</accession>
<dbReference type="STRING" id="1205910.B005_5532"/>
<reference evidence="2" key="2">
    <citation type="submission" date="2012-08" db="EMBL/GenBank/DDBJ databases">
        <title>Whole-genome sequence of Nocardiopsis alba strain ATCC BAA-2165 associated with honeybees.</title>
        <authorList>
            <person name="Qiao J."/>
            <person name="Chen L."/>
            <person name="Li Y."/>
            <person name="Wang J."/>
            <person name="Zhang W."/>
            <person name="Chen S."/>
        </authorList>
    </citation>
    <scope>NUCLEOTIDE SEQUENCE [LARGE SCALE GENOMIC DNA]</scope>
    <source>
        <strain evidence="2">ATCC BAA-2165 / BE74</strain>
    </source>
</reference>
<evidence type="ECO:0000313" key="2">
    <source>
        <dbReference type="Proteomes" id="UP000003779"/>
    </source>
</evidence>
<dbReference type="HOGENOM" id="CLU_3186426_0_0_11"/>
<sequence length="46" mass="4862">MSVDDGSAWRWVIVVEAAVSVLSGLPSTVPRVSMGLLPLPRSVRGI</sequence>
<organism evidence="1 2">
    <name type="scientific">Nocardiopsis alba (strain ATCC BAA-2165 / BE74)</name>
    <dbReference type="NCBI Taxonomy" id="1205910"/>
    <lineage>
        <taxon>Bacteria</taxon>
        <taxon>Bacillati</taxon>
        <taxon>Actinomycetota</taxon>
        <taxon>Actinomycetes</taxon>
        <taxon>Streptosporangiales</taxon>
        <taxon>Nocardiopsidaceae</taxon>
        <taxon>Nocardiopsis</taxon>
    </lineage>
</organism>
<dbReference type="AlphaFoldDB" id="J7LDP6"/>